<gene>
    <name evidence="2" type="ORF">MSAN_01049900</name>
</gene>
<feature type="domain" description="Polymerase nucleotidyl transferase" evidence="1">
    <location>
        <begin position="63"/>
        <end position="102"/>
    </location>
</feature>
<evidence type="ECO:0000259" key="1">
    <source>
        <dbReference type="Pfam" id="PF01909"/>
    </source>
</evidence>
<sequence>MSFGFRNRGIQFSIERAKHQCITSIKVLKCIIRNRISQAISKTMAQHPDISSVLRLLQIPTKVHSVYLVGSRLWGTHSAKSDFDLFIVVADPVSTSAFQKSQHKGRYDATLLTDTEFRAQVEKGSLIETICCLMPETEECVLLHDEEHSRRALIGKGHFHTMRIWMDERRQRDREKAMKFWSKGSEVREKGWKILQHAITAECILRGLQRVVDEEDIEPQDVNLTQETLRQLVASGREDGDRAWLGMEWRDVQVAHEERLERIKRTS</sequence>
<dbReference type="CDD" id="cd05403">
    <property type="entry name" value="NT_KNTase_like"/>
    <property type="match status" value="1"/>
</dbReference>
<reference evidence="2" key="1">
    <citation type="submission" date="2020-05" db="EMBL/GenBank/DDBJ databases">
        <title>Mycena genomes resolve the evolution of fungal bioluminescence.</title>
        <authorList>
            <person name="Tsai I.J."/>
        </authorList>
    </citation>
    <scope>NUCLEOTIDE SEQUENCE</scope>
    <source>
        <strain evidence="2">160909Yilan</strain>
    </source>
</reference>
<keyword evidence="3" id="KW-1185">Reference proteome</keyword>
<dbReference type="InterPro" id="IPR002934">
    <property type="entry name" value="Polymerase_NTP_transf_dom"/>
</dbReference>
<dbReference type="SUPFAM" id="SSF81301">
    <property type="entry name" value="Nucleotidyltransferase"/>
    <property type="match status" value="1"/>
</dbReference>
<dbReference type="OrthoDB" id="3021704at2759"/>
<dbReference type="AlphaFoldDB" id="A0A8H6YMK8"/>
<dbReference type="GO" id="GO:0016779">
    <property type="term" value="F:nucleotidyltransferase activity"/>
    <property type="evidence" value="ECO:0007669"/>
    <property type="project" value="InterPro"/>
</dbReference>
<accession>A0A8H6YMK8</accession>
<evidence type="ECO:0000313" key="3">
    <source>
        <dbReference type="Proteomes" id="UP000623467"/>
    </source>
</evidence>
<dbReference type="Proteomes" id="UP000623467">
    <property type="component" value="Unassembled WGS sequence"/>
</dbReference>
<organism evidence="2 3">
    <name type="scientific">Mycena sanguinolenta</name>
    <dbReference type="NCBI Taxonomy" id="230812"/>
    <lineage>
        <taxon>Eukaryota</taxon>
        <taxon>Fungi</taxon>
        <taxon>Dikarya</taxon>
        <taxon>Basidiomycota</taxon>
        <taxon>Agaricomycotina</taxon>
        <taxon>Agaricomycetes</taxon>
        <taxon>Agaricomycetidae</taxon>
        <taxon>Agaricales</taxon>
        <taxon>Marasmiineae</taxon>
        <taxon>Mycenaceae</taxon>
        <taxon>Mycena</taxon>
    </lineage>
</organism>
<comment type="caution">
    <text evidence="2">The sequence shown here is derived from an EMBL/GenBank/DDBJ whole genome shotgun (WGS) entry which is preliminary data.</text>
</comment>
<dbReference type="Pfam" id="PF01909">
    <property type="entry name" value="NTP_transf_2"/>
    <property type="match status" value="1"/>
</dbReference>
<evidence type="ECO:0000313" key="2">
    <source>
        <dbReference type="EMBL" id="KAF7363918.1"/>
    </source>
</evidence>
<dbReference type="Gene3D" id="3.30.460.10">
    <property type="entry name" value="Beta Polymerase, domain 2"/>
    <property type="match status" value="1"/>
</dbReference>
<name>A0A8H6YMK8_9AGAR</name>
<dbReference type="InterPro" id="IPR043519">
    <property type="entry name" value="NT_sf"/>
</dbReference>
<proteinExistence type="predicted"/>
<dbReference type="EMBL" id="JACAZH010000007">
    <property type="protein sequence ID" value="KAF7363918.1"/>
    <property type="molecule type" value="Genomic_DNA"/>
</dbReference>
<protein>
    <recommendedName>
        <fullName evidence="1">Polymerase nucleotidyl transferase domain-containing protein</fullName>
    </recommendedName>
</protein>